<dbReference type="EMBL" id="JAJAQI010000017">
    <property type="protein sequence ID" value="MCB4822648.1"/>
    <property type="molecule type" value="Genomic_DNA"/>
</dbReference>
<reference evidence="9" key="1">
    <citation type="submission" date="2021-10" db="EMBL/GenBank/DDBJ databases">
        <title>Roseicella aerolatum sp. nov., isolated from aerosols of e-waste dismantling site.</title>
        <authorList>
            <person name="Qin T."/>
        </authorList>
    </citation>
    <scope>NUCLEOTIDE SEQUENCE</scope>
    <source>
        <strain evidence="9">GB24</strain>
    </source>
</reference>
<dbReference type="GO" id="GO:0046872">
    <property type="term" value="F:metal ion binding"/>
    <property type="evidence" value="ECO:0007669"/>
    <property type="project" value="UniProtKB-KW"/>
</dbReference>
<evidence type="ECO:0000256" key="4">
    <source>
        <dbReference type="ARBA" id="ARBA00022833"/>
    </source>
</evidence>
<dbReference type="PROSITE" id="PS50249">
    <property type="entry name" value="MPN"/>
    <property type="match status" value="1"/>
</dbReference>
<evidence type="ECO:0000256" key="1">
    <source>
        <dbReference type="ARBA" id="ARBA00022670"/>
    </source>
</evidence>
<dbReference type="CDD" id="cd08071">
    <property type="entry name" value="MPN_DUF2466"/>
    <property type="match status" value="1"/>
</dbReference>
<evidence type="ECO:0000256" key="3">
    <source>
        <dbReference type="ARBA" id="ARBA00022801"/>
    </source>
</evidence>
<gene>
    <name evidence="9" type="primary">radC</name>
    <name evidence="9" type="ORF">LHA35_12970</name>
</gene>
<comment type="caution">
    <text evidence="9">The sequence shown here is derived from an EMBL/GenBank/DDBJ whole genome shotgun (WGS) entry which is preliminary data.</text>
</comment>
<accession>A0A9X1IF98</accession>
<keyword evidence="2" id="KW-0479">Metal-binding</keyword>
<feature type="domain" description="MPN" evidence="8">
    <location>
        <begin position="157"/>
        <end position="279"/>
    </location>
</feature>
<evidence type="ECO:0000256" key="6">
    <source>
        <dbReference type="RuleBase" id="RU003797"/>
    </source>
</evidence>
<protein>
    <submittedName>
        <fullName evidence="9">DNA repair protein RadC</fullName>
    </submittedName>
</protein>
<dbReference type="SUPFAM" id="SSF102712">
    <property type="entry name" value="JAB1/MPN domain"/>
    <property type="match status" value="1"/>
</dbReference>
<dbReference type="PROSITE" id="PS01302">
    <property type="entry name" value="UPF0758"/>
    <property type="match status" value="1"/>
</dbReference>
<dbReference type="PANTHER" id="PTHR30471">
    <property type="entry name" value="DNA REPAIR PROTEIN RADC"/>
    <property type="match status" value="1"/>
</dbReference>
<dbReference type="NCBIfam" id="NF000642">
    <property type="entry name" value="PRK00024.1"/>
    <property type="match status" value="1"/>
</dbReference>
<sequence>MRKADADQGLSDAGLSRPLPPLDPILSPRTPTGHRRRAPATARLPGLLPDPAEEAEAPGHHGHRARMRQRLLKAGPDSVLDHELLEMVLFLALPRRDTKPIAHALLTRFGSFGNAIAAPLIELRGVRGLGEAGAAALKIVQAAALRLAQEEAKQVIELTSWDRLIDYLTIHLARERVEHVRVLYLDTRNRLIADEAQGKGTVNHTPVYPREVVKRALELQATAMILVHNHPSGDPTPSRADIEMTGEIKAAAQVFGIVLHDHLIIGNGRHVSLRREGLL</sequence>
<dbReference type="InterPro" id="IPR020891">
    <property type="entry name" value="UPF0758_CS"/>
</dbReference>
<feature type="region of interest" description="Disordered" evidence="7">
    <location>
        <begin position="1"/>
        <end position="66"/>
    </location>
</feature>
<evidence type="ECO:0000313" key="9">
    <source>
        <dbReference type="EMBL" id="MCB4822648.1"/>
    </source>
</evidence>
<dbReference type="AlphaFoldDB" id="A0A9X1IF98"/>
<dbReference type="GO" id="GO:0008237">
    <property type="term" value="F:metallopeptidase activity"/>
    <property type="evidence" value="ECO:0007669"/>
    <property type="project" value="UniProtKB-KW"/>
</dbReference>
<dbReference type="InterPro" id="IPR001405">
    <property type="entry name" value="UPF0758"/>
</dbReference>
<proteinExistence type="inferred from homology"/>
<evidence type="ECO:0000259" key="8">
    <source>
        <dbReference type="PROSITE" id="PS50249"/>
    </source>
</evidence>
<dbReference type="InterPro" id="IPR010994">
    <property type="entry name" value="RuvA_2-like"/>
</dbReference>
<keyword evidence="5" id="KW-0482">Metalloprotease</keyword>
<evidence type="ECO:0000256" key="7">
    <source>
        <dbReference type="SAM" id="MobiDB-lite"/>
    </source>
</evidence>
<dbReference type="GO" id="GO:0006508">
    <property type="term" value="P:proteolysis"/>
    <property type="evidence" value="ECO:0007669"/>
    <property type="project" value="UniProtKB-KW"/>
</dbReference>
<dbReference type="InterPro" id="IPR037518">
    <property type="entry name" value="MPN"/>
</dbReference>
<keyword evidence="4" id="KW-0862">Zinc</keyword>
<keyword evidence="3" id="KW-0378">Hydrolase</keyword>
<evidence type="ECO:0000256" key="2">
    <source>
        <dbReference type="ARBA" id="ARBA00022723"/>
    </source>
</evidence>
<keyword evidence="1" id="KW-0645">Protease</keyword>
<organism evidence="9 10">
    <name type="scientific">Roseicella aerolata</name>
    <dbReference type="NCBI Taxonomy" id="2883479"/>
    <lineage>
        <taxon>Bacteria</taxon>
        <taxon>Pseudomonadati</taxon>
        <taxon>Pseudomonadota</taxon>
        <taxon>Alphaproteobacteria</taxon>
        <taxon>Acetobacterales</taxon>
        <taxon>Roseomonadaceae</taxon>
        <taxon>Roseicella</taxon>
    </lineage>
</organism>
<dbReference type="NCBIfam" id="TIGR00608">
    <property type="entry name" value="radc"/>
    <property type="match status" value="1"/>
</dbReference>
<name>A0A9X1IF98_9PROT</name>
<dbReference type="InterPro" id="IPR025657">
    <property type="entry name" value="RadC_JAB"/>
</dbReference>
<evidence type="ECO:0000256" key="5">
    <source>
        <dbReference type="ARBA" id="ARBA00023049"/>
    </source>
</evidence>
<dbReference type="Proteomes" id="UP001139311">
    <property type="component" value="Unassembled WGS sequence"/>
</dbReference>
<evidence type="ECO:0000313" key="10">
    <source>
        <dbReference type="Proteomes" id="UP001139311"/>
    </source>
</evidence>
<dbReference type="SUPFAM" id="SSF47781">
    <property type="entry name" value="RuvA domain 2-like"/>
    <property type="match status" value="1"/>
</dbReference>
<dbReference type="PANTHER" id="PTHR30471:SF3">
    <property type="entry name" value="UPF0758 PROTEIN YEES-RELATED"/>
    <property type="match status" value="1"/>
</dbReference>
<dbReference type="Gene3D" id="3.40.140.10">
    <property type="entry name" value="Cytidine Deaminase, domain 2"/>
    <property type="match status" value="1"/>
</dbReference>
<comment type="similarity">
    <text evidence="6">Belongs to the UPF0758 family.</text>
</comment>
<keyword evidence="10" id="KW-1185">Reference proteome</keyword>
<dbReference type="RefSeq" id="WP_226608694.1">
    <property type="nucleotide sequence ID" value="NZ_JAJAQI010000017.1"/>
</dbReference>
<dbReference type="Pfam" id="PF04002">
    <property type="entry name" value="RadC"/>
    <property type="match status" value="1"/>
</dbReference>